<sequence length="202" mass="22532">MTTTETVDLWFDPLCPWAWMTSRWMLEVEQVRPVRTSFHVMSLSVLNEDKDVPDEYKEMIERGWGPVRLCIAAEQQHGTEVLRDLYTALGTRHHVEGRDFDRALYEESLAEAGLPIELADAADDTSLDDAVRASHTDGISRVGEEVGTPVIAIGDTAFFGPVVSPAPKGEQAGTVFDGARALASYDGFFELKRTRTREPIFD</sequence>
<evidence type="ECO:0000313" key="1">
    <source>
        <dbReference type="EMBL" id="SKB04867.1"/>
    </source>
</evidence>
<gene>
    <name evidence="1" type="ORF">SAMN06295964_0733</name>
</gene>
<dbReference type="EMBL" id="LT796768">
    <property type="protein sequence ID" value="SKB04867.1"/>
    <property type="molecule type" value="Genomic_DNA"/>
</dbReference>
<dbReference type="InterPro" id="IPR036249">
    <property type="entry name" value="Thioredoxin-like_sf"/>
</dbReference>
<reference evidence="2" key="1">
    <citation type="submission" date="2017-02" db="EMBL/GenBank/DDBJ databases">
        <authorList>
            <person name="Varghese N."/>
            <person name="Submissions S."/>
        </authorList>
    </citation>
    <scope>NUCLEOTIDE SEQUENCE [LARGE SCALE GENOMIC DNA]</scope>
    <source>
        <strain evidence="2">9H-4</strain>
    </source>
</reference>
<dbReference type="AlphaFoldDB" id="A0A1T4YSM5"/>
<dbReference type="Gene3D" id="3.40.30.10">
    <property type="entry name" value="Glutaredoxin"/>
    <property type="match status" value="1"/>
</dbReference>
<dbReference type="OrthoDB" id="4125991at2"/>
<organism evidence="1 2">
    <name type="scientific">Aeromicrobium choanae</name>
    <dbReference type="NCBI Taxonomy" id="1736691"/>
    <lineage>
        <taxon>Bacteria</taxon>
        <taxon>Bacillati</taxon>
        <taxon>Actinomycetota</taxon>
        <taxon>Actinomycetes</taxon>
        <taxon>Propionibacteriales</taxon>
        <taxon>Nocardioidaceae</taxon>
        <taxon>Aeromicrobium</taxon>
    </lineage>
</organism>
<dbReference type="STRING" id="1736691.SAMN06295964_0733"/>
<evidence type="ECO:0008006" key="3">
    <source>
        <dbReference type="Google" id="ProtNLM"/>
    </source>
</evidence>
<protein>
    <recommendedName>
        <fullName evidence="3">DSBA-like thioredoxin domain-containing protein</fullName>
    </recommendedName>
</protein>
<proteinExistence type="predicted"/>
<keyword evidence="2" id="KW-1185">Reference proteome</keyword>
<dbReference type="RefSeq" id="WP_078698892.1">
    <property type="nucleotide sequence ID" value="NZ_LT796768.1"/>
</dbReference>
<dbReference type="InterPro" id="IPR053977">
    <property type="entry name" value="Rv2466c-like"/>
</dbReference>
<dbReference type="SUPFAM" id="SSF52833">
    <property type="entry name" value="Thioredoxin-like"/>
    <property type="match status" value="1"/>
</dbReference>
<name>A0A1T4YSM5_9ACTN</name>
<evidence type="ECO:0000313" key="2">
    <source>
        <dbReference type="Proteomes" id="UP000191040"/>
    </source>
</evidence>
<accession>A0A1T4YSM5</accession>
<dbReference type="Proteomes" id="UP000191040">
    <property type="component" value="Chromosome I"/>
</dbReference>
<dbReference type="Pfam" id="PF22234">
    <property type="entry name" value="Rv2466c-like"/>
    <property type="match status" value="1"/>
</dbReference>